<keyword evidence="8 13" id="KW-0547">Nucleotide-binding</keyword>
<evidence type="ECO:0000256" key="4">
    <source>
        <dbReference type="ARBA" id="ARBA00016436"/>
    </source>
</evidence>
<comment type="caution">
    <text evidence="14">The sequence shown here is derived from an EMBL/GenBank/DDBJ whole genome shotgun (WGS) entry which is preliminary data.</text>
</comment>
<evidence type="ECO:0000256" key="12">
    <source>
        <dbReference type="ARBA" id="ARBA00029757"/>
    </source>
</evidence>
<dbReference type="GO" id="GO:0009244">
    <property type="term" value="P:lipopolysaccharide core region biosynthetic process"/>
    <property type="evidence" value="ECO:0007669"/>
    <property type="project" value="TreeGrafter"/>
</dbReference>
<dbReference type="AlphaFoldDB" id="A0A418WAI3"/>
<dbReference type="EMBL" id="QYUK01000011">
    <property type="protein sequence ID" value="RJF87071.1"/>
    <property type="molecule type" value="Genomic_DNA"/>
</dbReference>
<keyword evidence="15" id="KW-1185">Reference proteome</keyword>
<dbReference type="UniPathway" id="UPA00359">
    <property type="reaction ID" value="UER00482"/>
</dbReference>
<keyword evidence="10 13" id="KW-0067">ATP-binding</keyword>
<evidence type="ECO:0000256" key="3">
    <source>
        <dbReference type="ARBA" id="ARBA00012071"/>
    </source>
</evidence>
<organism evidence="14 15">
    <name type="scientific">Oleomonas cavernae</name>
    <dbReference type="NCBI Taxonomy" id="2320859"/>
    <lineage>
        <taxon>Bacteria</taxon>
        <taxon>Pseudomonadati</taxon>
        <taxon>Pseudomonadota</taxon>
        <taxon>Alphaproteobacteria</taxon>
        <taxon>Acetobacterales</taxon>
        <taxon>Acetobacteraceae</taxon>
        <taxon>Oleomonas</taxon>
    </lineage>
</organism>
<gene>
    <name evidence="13" type="primary">lpxK</name>
    <name evidence="14" type="ORF">D3874_08570</name>
</gene>
<keyword evidence="7 13" id="KW-0808">Transferase</keyword>
<sequence length="328" mass="34028">MRAPDFWAGPGDGGWRAWLLSPLSRLWTAVTRRRLARAQPFDCGIPVICIGNVTAGGTGKTPVAQAVARRLIARGLNPHFLSRGYGGSQAGPLRVGDGHDAAAVGDEPLLLAGVAPAWIARDRVAGARAIAAAGADVIIMDDGFQNPGLAKSLAVLVIDAGAGLGNGRVIPAGPLREPWADALGRADAVIINGTGNAPVPDNGAVPLLFGRVQPLQPRAFATRPVFAFAGIGRPAKFYDTLRAMGARIAGTRNFPDHHPYTVPEIEAVLAAAGAAGAVPVTTAKDAVRLPSALRDRVEVVDIAFVFEDEAALDRLLDQGLVDPVSKTP</sequence>
<evidence type="ECO:0000256" key="5">
    <source>
        <dbReference type="ARBA" id="ARBA00022516"/>
    </source>
</evidence>
<evidence type="ECO:0000256" key="10">
    <source>
        <dbReference type="ARBA" id="ARBA00022840"/>
    </source>
</evidence>
<dbReference type="Proteomes" id="UP000284605">
    <property type="component" value="Unassembled WGS sequence"/>
</dbReference>
<dbReference type="EC" id="2.7.1.130" evidence="3 13"/>
<dbReference type="PANTHER" id="PTHR42724">
    <property type="entry name" value="TETRAACYLDISACCHARIDE 4'-KINASE"/>
    <property type="match status" value="1"/>
</dbReference>
<evidence type="ECO:0000256" key="8">
    <source>
        <dbReference type="ARBA" id="ARBA00022741"/>
    </source>
</evidence>
<evidence type="ECO:0000256" key="13">
    <source>
        <dbReference type="HAMAP-Rule" id="MF_00409"/>
    </source>
</evidence>
<dbReference type="SUPFAM" id="SSF52540">
    <property type="entry name" value="P-loop containing nucleoside triphosphate hydrolases"/>
    <property type="match status" value="1"/>
</dbReference>
<accession>A0A418WAI3</accession>
<reference evidence="14 15" key="1">
    <citation type="submission" date="2018-09" db="EMBL/GenBank/DDBJ databases">
        <authorList>
            <person name="Zhu H."/>
        </authorList>
    </citation>
    <scope>NUCLEOTIDE SEQUENCE [LARGE SCALE GENOMIC DNA]</scope>
    <source>
        <strain evidence="14 15">K1W22B-8</strain>
    </source>
</reference>
<dbReference type="InterPro" id="IPR003758">
    <property type="entry name" value="LpxK"/>
</dbReference>
<dbReference type="GO" id="GO:0005886">
    <property type="term" value="C:plasma membrane"/>
    <property type="evidence" value="ECO:0007669"/>
    <property type="project" value="TreeGrafter"/>
</dbReference>
<comment type="pathway">
    <text evidence="2 13">Glycolipid biosynthesis; lipid IV(A) biosynthesis; lipid IV(A) from (3R)-3-hydroxytetradecanoyl-[acyl-carrier-protein] and UDP-N-acetyl-alpha-D-glucosamine: step 6/6.</text>
</comment>
<comment type="function">
    <text evidence="1 13">Transfers the gamma-phosphate of ATP to the 4'-position of a tetraacyldisaccharide 1-phosphate intermediate (termed DS-1-P) to form tetraacyldisaccharide 1,4'-bis-phosphate (lipid IVA).</text>
</comment>
<comment type="similarity">
    <text evidence="13">Belongs to the LpxK family.</text>
</comment>
<dbReference type="GO" id="GO:0009245">
    <property type="term" value="P:lipid A biosynthetic process"/>
    <property type="evidence" value="ECO:0007669"/>
    <property type="project" value="UniProtKB-UniRule"/>
</dbReference>
<dbReference type="RefSeq" id="WP_119777715.1">
    <property type="nucleotide sequence ID" value="NZ_QYUK01000011.1"/>
</dbReference>
<evidence type="ECO:0000256" key="7">
    <source>
        <dbReference type="ARBA" id="ARBA00022679"/>
    </source>
</evidence>
<keyword evidence="9 13" id="KW-0418">Kinase</keyword>
<dbReference type="GO" id="GO:0005524">
    <property type="term" value="F:ATP binding"/>
    <property type="evidence" value="ECO:0007669"/>
    <property type="project" value="UniProtKB-UniRule"/>
</dbReference>
<dbReference type="GO" id="GO:0009029">
    <property type="term" value="F:lipid-A 4'-kinase activity"/>
    <property type="evidence" value="ECO:0007669"/>
    <property type="project" value="UniProtKB-UniRule"/>
</dbReference>
<dbReference type="InterPro" id="IPR027417">
    <property type="entry name" value="P-loop_NTPase"/>
</dbReference>
<evidence type="ECO:0000256" key="1">
    <source>
        <dbReference type="ARBA" id="ARBA00002274"/>
    </source>
</evidence>
<evidence type="ECO:0000313" key="15">
    <source>
        <dbReference type="Proteomes" id="UP000284605"/>
    </source>
</evidence>
<evidence type="ECO:0000256" key="6">
    <source>
        <dbReference type="ARBA" id="ARBA00022556"/>
    </source>
</evidence>
<keyword evidence="5 13" id="KW-0444">Lipid biosynthesis</keyword>
<keyword evidence="6 13" id="KW-0441">Lipid A biosynthesis</keyword>
<feature type="binding site" evidence="13">
    <location>
        <begin position="54"/>
        <end position="61"/>
    </location>
    <ligand>
        <name>ATP</name>
        <dbReference type="ChEBI" id="CHEBI:30616"/>
    </ligand>
</feature>
<dbReference type="Pfam" id="PF02606">
    <property type="entry name" value="LpxK"/>
    <property type="match status" value="1"/>
</dbReference>
<dbReference type="PANTHER" id="PTHR42724:SF1">
    <property type="entry name" value="TETRAACYLDISACCHARIDE 4'-KINASE, MITOCHONDRIAL-RELATED"/>
    <property type="match status" value="1"/>
</dbReference>
<dbReference type="NCBIfam" id="TIGR00682">
    <property type="entry name" value="lpxK"/>
    <property type="match status" value="1"/>
</dbReference>
<proteinExistence type="inferred from homology"/>
<keyword evidence="11 13" id="KW-0443">Lipid metabolism</keyword>
<dbReference type="OrthoDB" id="9766423at2"/>
<name>A0A418WAI3_9PROT</name>
<evidence type="ECO:0000256" key="9">
    <source>
        <dbReference type="ARBA" id="ARBA00022777"/>
    </source>
</evidence>
<comment type="catalytic activity">
    <reaction evidence="13">
        <text>a lipid A disaccharide + ATP = a lipid IVA + ADP + H(+)</text>
        <dbReference type="Rhea" id="RHEA:67840"/>
        <dbReference type="ChEBI" id="CHEBI:15378"/>
        <dbReference type="ChEBI" id="CHEBI:30616"/>
        <dbReference type="ChEBI" id="CHEBI:176343"/>
        <dbReference type="ChEBI" id="CHEBI:176425"/>
        <dbReference type="ChEBI" id="CHEBI:456216"/>
        <dbReference type="EC" id="2.7.1.130"/>
    </reaction>
</comment>
<evidence type="ECO:0000256" key="11">
    <source>
        <dbReference type="ARBA" id="ARBA00023098"/>
    </source>
</evidence>
<protein>
    <recommendedName>
        <fullName evidence="4 13">Tetraacyldisaccharide 4'-kinase</fullName>
        <ecNumber evidence="3 13">2.7.1.130</ecNumber>
    </recommendedName>
    <alternativeName>
        <fullName evidence="12 13">Lipid A 4'-kinase</fullName>
    </alternativeName>
</protein>
<evidence type="ECO:0000256" key="2">
    <source>
        <dbReference type="ARBA" id="ARBA00004870"/>
    </source>
</evidence>
<dbReference type="HAMAP" id="MF_00409">
    <property type="entry name" value="LpxK"/>
    <property type="match status" value="1"/>
</dbReference>
<evidence type="ECO:0000313" key="14">
    <source>
        <dbReference type="EMBL" id="RJF87071.1"/>
    </source>
</evidence>